<comment type="caution">
    <text evidence="8">The sequence shown here is derived from an EMBL/GenBank/DDBJ whole genome shotgun (WGS) entry which is preliminary data.</text>
</comment>
<dbReference type="Proteomes" id="UP000319769">
    <property type="component" value="Unassembled WGS sequence"/>
</dbReference>
<dbReference type="Pfam" id="PF00589">
    <property type="entry name" value="Phage_integrase"/>
    <property type="match status" value="1"/>
</dbReference>
<dbReference type="PANTHER" id="PTHR30349:SF91">
    <property type="entry name" value="INTA PROTEIN"/>
    <property type="match status" value="1"/>
</dbReference>
<dbReference type="InterPro" id="IPR011010">
    <property type="entry name" value="DNA_brk_join_enz"/>
</dbReference>
<dbReference type="EMBL" id="VMNW02000006">
    <property type="protein sequence ID" value="KAA9164981.1"/>
    <property type="molecule type" value="Genomic_DNA"/>
</dbReference>
<evidence type="ECO:0000259" key="7">
    <source>
        <dbReference type="PROSITE" id="PS51900"/>
    </source>
</evidence>
<keyword evidence="2 4" id="KW-0238">DNA-binding</keyword>
<evidence type="ECO:0000256" key="5">
    <source>
        <dbReference type="SAM" id="MobiDB-lite"/>
    </source>
</evidence>
<sequence>MGRNKRPEGTRAPNGTSSVYLGKDGKWHGRVTVGVRDDGTPDRRHVKRKTESEVIKAVRALEKERDAGNVRKPGRVQTVAQWLTHWVENIAAPTVRPTTMVGYRASVYKHLIPGVGAHRLDKLQPEHLEKLYGRMIAPSPQGKGLKPATAHLAHRTVRVALNEAVRRKHITQNPARVAKAPRVVVEEIVPFTVEEAQRLFDVASTMRNGARFIVALTLGLRRGEALGLRWSDVDIAWEHGCAVVSVCRSQRKPEACPHRAGSGTLTIRRAVQQMTWKHGCSPEERCGEERPANCPHRHGGGIVVGEVKSRAGQRVVGLPAPLIDALEAHRARQAEERRAAADLWVQGDWLFTNPCGGVLHPKEYHRAWKSLLRKADVRDARLHDARHTAATMLLVLKVPLPAVMELMGWSDAAIAKRYMHVPREVVTSIAKEVGELMWKQAGKDDQAVNGPDLTPEQQQAIRQLAGTLPEQWGRHLTELLPDEGEDGGAGATIPA</sequence>
<dbReference type="InterPro" id="IPR004107">
    <property type="entry name" value="Integrase_SAM-like_N"/>
</dbReference>
<dbReference type="Pfam" id="PF14659">
    <property type="entry name" value="Phage_int_SAM_3"/>
    <property type="match status" value="1"/>
</dbReference>
<evidence type="ECO:0000259" key="6">
    <source>
        <dbReference type="PROSITE" id="PS51898"/>
    </source>
</evidence>
<evidence type="ECO:0000313" key="9">
    <source>
        <dbReference type="Proteomes" id="UP000319769"/>
    </source>
</evidence>
<proteinExistence type="predicted"/>
<dbReference type="GO" id="GO:0006310">
    <property type="term" value="P:DNA recombination"/>
    <property type="evidence" value="ECO:0007669"/>
    <property type="project" value="UniProtKB-KW"/>
</dbReference>
<dbReference type="InterPro" id="IPR044068">
    <property type="entry name" value="CB"/>
</dbReference>
<feature type="domain" description="Core-binding (CB)" evidence="7">
    <location>
        <begin position="77"/>
        <end position="165"/>
    </location>
</feature>
<dbReference type="SUPFAM" id="SSF56349">
    <property type="entry name" value="DNA breaking-rejoining enzymes"/>
    <property type="match status" value="1"/>
</dbReference>
<evidence type="ECO:0000313" key="8">
    <source>
        <dbReference type="EMBL" id="KAA9164981.1"/>
    </source>
</evidence>
<dbReference type="GO" id="GO:0003677">
    <property type="term" value="F:DNA binding"/>
    <property type="evidence" value="ECO:0007669"/>
    <property type="project" value="UniProtKB-UniRule"/>
</dbReference>
<dbReference type="InterPro" id="IPR013762">
    <property type="entry name" value="Integrase-like_cat_sf"/>
</dbReference>
<keyword evidence="3" id="KW-0233">DNA recombination</keyword>
<protein>
    <submittedName>
        <fullName evidence="8">Site-specific integrase</fullName>
    </submittedName>
</protein>
<accession>A0A5N0VJW5</accession>
<organism evidence="8 9">
    <name type="scientific">Amycolatopsis acidicola</name>
    <dbReference type="NCBI Taxonomy" id="2596893"/>
    <lineage>
        <taxon>Bacteria</taxon>
        <taxon>Bacillati</taxon>
        <taxon>Actinomycetota</taxon>
        <taxon>Actinomycetes</taxon>
        <taxon>Pseudonocardiales</taxon>
        <taxon>Pseudonocardiaceae</taxon>
        <taxon>Amycolatopsis</taxon>
    </lineage>
</organism>
<reference evidence="8" key="1">
    <citation type="submission" date="2019-09" db="EMBL/GenBank/DDBJ databases">
        <authorList>
            <person name="Teo W.F.A."/>
            <person name="Duangmal K."/>
        </authorList>
    </citation>
    <scope>NUCLEOTIDE SEQUENCE [LARGE SCALE GENOMIC DNA]</scope>
    <source>
        <strain evidence="8">K81G1</strain>
    </source>
</reference>
<dbReference type="InterPro" id="IPR010998">
    <property type="entry name" value="Integrase_recombinase_N"/>
</dbReference>
<feature type="region of interest" description="Disordered" evidence="5">
    <location>
        <begin position="1"/>
        <end position="24"/>
    </location>
</feature>
<feature type="domain" description="Tyr recombinase" evidence="6">
    <location>
        <begin position="186"/>
        <end position="431"/>
    </location>
</feature>
<keyword evidence="1" id="KW-0229">DNA integration</keyword>
<dbReference type="PROSITE" id="PS51900">
    <property type="entry name" value="CB"/>
    <property type="match status" value="1"/>
</dbReference>
<dbReference type="OrthoDB" id="9805859at2"/>
<evidence type="ECO:0000256" key="2">
    <source>
        <dbReference type="ARBA" id="ARBA00023125"/>
    </source>
</evidence>
<evidence type="ECO:0000256" key="1">
    <source>
        <dbReference type="ARBA" id="ARBA00022908"/>
    </source>
</evidence>
<keyword evidence="9" id="KW-1185">Reference proteome</keyword>
<dbReference type="CDD" id="cd01189">
    <property type="entry name" value="INT_ICEBs1_C_like"/>
    <property type="match status" value="1"/>
</dbReference>
<dbReference type="InterPro" id="IPR050090">
    <property type="entry name" value="Tyrosine_recombinase_XerCD"/>
</dbReference>
<evidence type="ECO:0000256" key="3">
    <source>
        <dbReference type="ARBA" id="ARBA00023172"/>
    </source>
</evidence>
<dbReference type="Gene3D" id="1.10.150.130">
    <property type="match status" value="1"/>
</dbReference>
<dbReference type="RefSeq" id="WP_144758207.1">
    <property type="nucleotide sequence ID" value="NZ_VMNW02000006.1"/>
</dbReference>
<dbReference type="PROSITE" id="PS51898">
    <property type="entry name" value="TYR_RECOMBINASE"/>
    <property type="match status" value="1"/>
</dbReference>
<dbReference type="GO" id="GO:0015074">
    <property type="term" value="P:DNA integration"/>
    <property type="evidence" value="ECO:0007669"/>
    <property type="project" value="UniProtKB-KW"/>
</dbReference>
<dbReference type="PANTHER" id="PTHR30349">
    <property type="entry name" value="PHAGE INTEGRASE-RELATED"/>
    <property type="match status" value="1"/>
</dbReference>
<evidence type="ECO:0000256" key="4">
    <source>
        <dbReference type="PROSITE-ProRule" id="PRU01248"/>
    </source>
</evidence>
<gene>
    <name evidence="8" type="ORF">FPZ12_006955</name>
</gene>
<dbReference type="InterPro" id="IPR002104">
    <property type="entry name" value="Integrase_catalytic"/>
</dbReference>
<name>A0A5N0VJW5_9PSEU</name>
<dbReference type="AlphaFoldDB" id="A0A5N0VJW5"/>
<dbReference type="Gene3D" id="1.10.443.10">
    <property type="entry name" value="Intergrase catalytic core"/>
    <property type="match status" value="1"/>
</dbReference>